<evidence type="ECO:0000256" key="3">
    <source>
        <dbReference type="ARBA" id="ARBA00023125"/>
    </source>
</evidence>
<name>A0ABX8CAG7_9ACTN</name>
<evidence type="ECO:0000259" key="6">
    <source>
        <dbReference type="PROSITE" id="PS50931"/>
    </source>
</evidence>
<reference evidence="8" key="1">
    <citation type="submission" date="2021-05" db="EMBL/GenBank/DDBJ databases">
        <title>Direct Submission.</title>
        <authorList>
            <person name="Li K."/>
            <person name="Gao J."/>
        </authorList>
    </citation>
    <scope>NUCLEOTIDE SEQUENCE [LARGE SCALE GENOMIC DNA]</scope>
    <source>
        <strain evidence="8">HDS12</strain>
    </source>
</reference>
<dbReference type="PANTHER" id="PTHR30579">
    <property type="entry name" value="TRANSCRIPTIONAL REGULATOR"/>
    <property type="match status" value="1"/>
</dbReference>
<dbReference type="NCBIfam" id="TIGR03298">
    <property type="entry name" value="argP"/>
    <property type="match status" value="1"/>
</dbReference>
<evidence type="ECO:0000256" key="5">
    <source>
        <dbReference type="ARBA" id="ARBA00023163"/>
    </source>
</evidence>
<dbReference type="InterPro" id="IPR000847">
    <property type="entry name" value="LysR_HTH_N"/>
</dbReference>
<dbReference type="NCBIfam" id="NF009888">
    <property type="entry name" value="PRK13348.1"/>
    <property type="match status" value="1"/>
</dbReference>
<evidence type="ECO:0000256" key="1">
    <source>
        <dbReference type="ARBA" id="ARBA00009437"/>
    </source>
</evidence>
<accession>A0ABX8CAG7</accession>
<dbReference type="InterPro" id="IPR036388">
    <property type="entry name" value="WH-like_DNA-bd_sf"/>
</dbReference>
<keyword evidence="4" id="KW-0010">Activator</keyword>
<dbReference type="NCBIfam" id="NF002964">
    <property type="entry name" value="PRK03635.1"/>
    <property type="match status" value="1"/>
</dbReference>
<dbReference type="InterPro" id="IPR005119">
    <property type="entry name" value="LysR_subst-bd"/>
</dbReference>
<dbReference type="RefSeq" id="WP_212644115.1">
    <property type="nucleotide sequence ID" value="NZ_CP074132.1"/>
</dbReference>
<evidence type="ECO:0000256" key="4">
    <source>
        <dbReference type="ARBA" id="ARBA00023159"/>
    </source>
</evidence>
<keyword evidence="5" id="KW-0804">Transcription</keyword>
<evidence type="ECO:0000313" key="7">
    <source>
        <dbReference type="EMBL" id="QUX31430.1"/>
    </source>
</evidence>
<dbReference type="InterPro" id="IPR050176">
    <property type="entry name" value="LTTR"/>
</dbReference>
<dbReference type="Pfam" id="PF03466">
    <property type="entry name" value="LysR_substrate"/>
    <property type="match status" value="1"/>
</dbReference>
<gene>
    <name evidence="7" type="ORF">KGD83_13610</name>
</gene>
<dbReference type="Pfam" id="PF00126">
    <property type="entry name" value="HTH_1"/>
    <property type="match status" value="1"/>
</dbReference>
<comment type="similarity">
    <text evidence="1">Belongs to the LysR transcriptional regulatory family.</text>
</comment>
<proteinExistence type="inferred from homology"/>
<keyword evidence="8" id="KW-1185">Reference proteome</keyword>
<dbReference type="SUPFAM" id="SSF46785">
    <property type="entry name" value="Winged helix' DNA-binding domain"/>
    <property type="match status" value="1"/>
</dbReference>
<dbReference type="Gene3D" id="1.10.10.10">
    <property type="entry name" value="Winged helix-like DNA-binding domain superfamily/Winged helix DNA-binding domain"/>
    <property type="match status" value="1"/>
</dbReference>
<sequence length="311" mass="34026">MPFQFDHLRTLTTLVDEGTFEAAARRLHVTASAVSQRVRAMEQTAGRVLVQRTNPVRTTAAGDVVLRYARQVLLLDEDADAELRLSERERGRVSVPLAVNADSLATWFLEALADLPAGPGAVFEIHREDEEHTTSLLRSGAVMAAVTSTPEAVQGCTVAGLGAMRYHAVCSPDFDREHLGGRADPELLARAPVVDFDRRDDLQDRFLRESVGGEPSGPRHYVPASEDFARAVLLGFGWGVVPEPQCSEHIASGRLVALAPDRPVDVRLYWQRWNLRSPVLDRVSEAVRAGAAEHLHPLRPDRGRSVGARGG</sequence>
<protein>
    <submittedName>
        <fullName evidence="7">LysR family transcriptional regulator ArgP</fullName>
    </submittedName>
</protein>
<keyword evidence="3" id="KW-0238">DNA-binding</keyword>
<dbReference type="EMBL" id="CP074132">
    <property type="protein sequence ID" value="QUX31430.1"/>
    <property type="molecule type" value="Genomic_DNA"/>
</dbReference>
<feature type="domain" description="HTH lysR-type" evidence="6">
    <location>
        <begin position="1"/>
        <end position="59"/>
    </location>
</feature>
<evidence type="ECO:0000313" key="8">
    <source>
        <dbReference type="Proteomes" id="UP000678016"/>
    </source>
</evidence>
<dbReference type="PANTHER" id="PTHR30579:SF2">
    <property type="entry name" value="HTH-TYPE TRANSCRIPTIONAL REGULATOR ARGP"/>
    <property type="match status" value="1"/>
</dbReference>
<keyword evidence="2" id="KW-0805">Transcription regulation</keyword>
<dbReference type="InterPro" id="IPR017685">
    <property type="entry name" value="ArgP"/>
</dbReference>
<dbReference type="InterPro" id="IPR036390">
    <property type="entry name" value="WH_DNA-bd_sf"/>
</dbReference>
<evidence type="ECO:0000256" key="2">
    <source>
        <dbReference type="ARBA" id="ARBA00023015"/>
    </source>
</evidence>
<dbReference type="PROSITE" id="PS50931">
    <property type="entry name" value="HTH_LYSR"/>
    <property type="match status" value="1"/>
</dbReference>
<dbReference type="SUPFAM" id="SSF53850">
    <property type="entry name" value="Periplasmic binding protein-like II"/>
    <property type="match status" value="1"/>
</dbReference>
<dbReference type="Gene3D" id="3.40.190.290">
    <property type="match status" value="1"/>
</dbReference>
<dbReference type="Proteomes" id="UP000678016">
    <property type="component" value="Chromosome"/>
</dbReference>
<organism evidence="7 8">
    <name type="scientific">Nocardiopsis akebiae</name>
    <dbReference type="NCBI Taxonomy" id="2831968"/>
    <lineage>
        <taxon>Bacteria</taxon>
        <taxon>Bacillati</taxon>
        <taxon>Actinomycetota</taxon>
        <taxon>Actinomycetes</taxon>
        <taxon>Streptosporangiales</taxon>
        <taxon>Nocardiopsidaceae</taxon>
        <taxon>Nocardiopsis</taxon>
    </lineage>
</organism>